<evidence type="ECO:0000313" key="2">
    <source>
        <dbReference type="EMBL" id="MBU8867506.1"/>
    </source>
</evidence>
<keyword evidence="1" id="KW-0472">Membrane</keyword>
<keyword evidence="1" id="KW-0812">Transmembrane</keyword>
<comment type="caution">
    <text evidence="2">The sequence shown here is derived from an EMBL/GenBank/DDBJ whole genome shotgun (WGS) entry which is preliminary data.</text>
</comment>
<dbReference type="InterPro" id="IPR021414">
    <property type="entry name" value="DUF3054"/>
</dbReference>
<feature type="transmembrane region" description="Helical" evidence="1">
    <location>
        <begin position="36"/>
        <end position="57"/>
    </location>
</feature>
<feature type="transmembrane region" description="Helical" evidence="1">
    <location>
        <begin position="64"/>
        <end position="87"/>
    </location>
</feature>
<name>A0ABS6I716_9MICC</name>
<protein>
    <submittedName>
        <fullName evidence="2">DUF3054 domain-containing protein</fullName>
    </submittedName>
</protein>
<evidence type="ECO:0000256" key="1">
    <source>
        <dbReference type="SAM" id="Phobius"/>
    </source>
</evidence>
<accession>A0ABS6I716</accession>
<organism evidence="2 3">
    <name type="scientific">Paenarthrobacter aromaticivorans</name>
    <dbReference type="NCBI Taxonomy" id="2849150"/>
    <lineage>
        <taxon>Bacteria</taxon>
        <taxon>Bacillati</taxon>
        <taxon>Actinomycetota</taxon>
        <taxon>Actinomycetes</taxon>
        <taxon>Micrococcales</taxon>
        <taxon>Micrococcaceae</taxon>
        <taxon>Paenarthrobacter</taxon>
    </lineage>
</organism>
<dbReference type="Pfam" id="PF11255">
    <property type="entry name" value="DUF3054"/>
    <property type="match status" value="1"/>
</dbReference>
<reference evidence="2 3" key="1">
    <citation type="submission" date="2021-06" db="EMBL/GenBank/DDBJ databases">
        <authorList>
            <person name="Jeong J.W."/>
        </authorList>
    </citation>
    <scope>NUCLEOTIDE SEQUENCE [LARGE SCALE GENOMIC DNA]</scope>
    <source>
        <strain evidence="2 3">MMS21-TAE1-1</strain>
    </source>
</reference>
<dbReference type="EMBL" id="JAHOPC010000008">
    <property type="protein sequence ID" value="MBU8867506.1"/>
    <property type="molecule type" value="Genomic_DNA"/>
</dbReference>
<dbReference type="Proteomes" id="UP000824166">
    <property type="component" value="Unassembled WGS sequence"/>
</dbReference>
<sequence length="129" mass="13820">MPSSLRSWIPAAAADLVLILLFAAIGRDAHARGDIITGAFVTAWPFLAGACVAWLAARVWRAPYAVWPSGISVWIGAVVIGMLLRAVTGQTVVLPFVIVALISLGVFLLGFRVILALILRTSRKRQSKV</sequence>
<gene>
    <name evidence="2" type="ORF">KSW38_14540</name>
</gene>
<feature type="transmembrane region" description="Helical" evidence="1">
    <location>
        <begin position="93"/>
        <end position="119"/>
    </location>
</feature>
<evidence type="ECO:0000313" key="3">
    <source>
        <dbReference type="Proteomes" id="UP000824166"/>
    </source>
</evidence>
<dbReference type="RefSeq" id="WP_216925621.1">
    <property type="nucleotide sequence ID" value="NZ_JAHOPC010000008.1"/>
</dbReference>
<keyword evidence="3" id="KW-1185">Reference proteome</keyword>
<keyword evidence="1" id="KW-1133">Transmembrane helix</keyword>
<proteinExistence type="predicted"/>